<dbReference type="Proteomes" id="UP000536624">
    <property type="component" value="Unassembled WGS sequence"/>
</dbReference>
<evidence type="ECO:0000256" key="2">
    <source>
        <dbReference type="ARBA" id="ARBA00022723"/>
    </source>
</evidence>
<comment type="similarity">
    <text evidence="6">Belongs to the peptidase M48 family.</text>
</comment>
<dbReference type="InterPro" id="IPR001915">
    <property type="entry name" value="Peptidase_M48"/>
</dbReference>
<keyword evidence="5 6" id="KW-0482">Metalloprotease</keyword>
<proteinExistence type="inferred from homology"/>
<feature type="transmembrane region" description="Helical" evidence="7">
    <location>
        <begin position="89"/>
        <end position="109"/>
    </location>
</feature>
<dbReference type="PANTHER" id="PTHR34978:SF3">
    <property type="entry name" value="SLR0241 PROTEIN"/>
    <property type="match status" value="1"/>
</dbReference>
<keyword evidence="7" id="KW-1133">Transmembrane helix</keyword>
<evidence type="ECO:0000259" key="8">
    <source>
        <dbReference type="Pfam" id="PF01435"/>
    </source>
</evidence>
<dbReference type="AlphaFoldDB" id="A0A7X6B1I1"/>
<evidence type="ECO:0000256" key="5">
    <source>
        <dbReference type="ARBA" id="ARBA00023049"/>
    </source>
</evidence>
<dbReference type="EMBL" id="JAALLH010000002">
    <property type="protein sequence ID" value="NIY70554.1"/>
    <property type="molecule type" value="Genomic_DNA"/>
</dbReference>
<evidence type="ECO:0000256" key="7">
    <source>
        <dbReference type="SAM" id="Phobius"/>
    </source>
</evidence>
<reference evidence="9 10" key="1">
    <citation type="submission" date="2020-02" db="EMBL/GenBank/DDBJ databases">
        <title>Streptomyces malaysiensis DSM14702 (JHCC583434, PFL_A843) Genome sequencing and assembly.</title>
        <authorList>
            <person name="Samborskyy M."/>
        </authorList>
    </citation>
    <scope>NUCLEOTIDE SEQUENCE [LARGE SCALE GENOMIC DNA]</scope>
    <source>
        <strain evidence="9 10">DSM 14702</strain>
    </source>
</reference>
<keyword evidence="7" id="KW-0812">Transmembrane</keyword>
<evidence type="ECO:0000256" key="3">
    <source>
        <dbReference type="ARBA" id="ARBA00022801"/>
    </source>
</evidence>
<feature type="transmembrane region" description="Helical" evidence="7">
    <location>
        <begin position="29"/>
        <end position="52"/>
    </location>
</feature>
<dbReference type="RefSeq" id="WP_167505407.1">
    <property type="nucleotide sequence ID" value="NZ_JAALLH010000002.1"/>
</dbReference>
<evidence type="ECO:0000256" key="4">
    <source>
        <dbReference type="ARBA" id="ARBA00022833"/>
    </source>
</evidence>
<dbReference type="Pfam" id="PF01435">
    <property type="entry name" value="Peptidase_M48"/>
    <property type="match status" value="1"/>
</dbReference>
<sequence length="311" mass="32732">MTAALALGCYAAVVGVVAPKALVRSAWPYRAPAVAVAVWQGLALSFTIALALTTYHLVTPTWHLHNGMSGLLRFCGLTFDAPIPGTGPLGVPAIAVPASVALLPLARFGHELLRARRVRARHRGVLDMVGRRSARLRATVLDHDTPAAYCLPGRRPRIVVSAGALRLLSPAQLESVLEHERAHIAGRHHLALAATEAFARVFRWLPLAREARAQTALLLEMAADDRALRRHPRQALASALYTMAAGHAPGDGAGHAPGGALTASGPGAVVRLRRMLDARRRPHPALCGVVVTVAAGLPLLPPLLGCAPGMG</sequence>
<protein>
    <submittedName>
        <fullName evidence="9">Peptidase M48 Ste24p</fullName>
    </submittedName>
</protein>
<gene>
    <name evidence="9" type="ORF">SMALB_8685</name>
</gene>
<keyword evidence="7" id="KW-0472">Membrane</keyword>
<dbReference type="GO" id="GO:0006508">
    <property type="term" value="P:proteolysis"/>
    <property type="evidence" value="ECO:0007669"/>
    <property type="project" value="UniProtKB-KW"/>
</dbReference>
<dbReference type="GO" id="GO:0046872">
    <property type="term" value="F:metal ion binding"/>
    <property type="evidence" value="ECO:0007669"/>
    <property type="project" value="UniProtKB-KW"/>
</dbReference>
<evidence type="ECO:0000256" key="6">
    <source>
        <dbReference type="RuleBase" id="RU003983"/>
    </source>
</evidence>
<keyword evidence="1 6" id="KW-0645">Protease</keyword>
<comment type="caution">
    <text evidence="9">The sequence shown here is derived from an EMBL/GenBank/DDBJ whole genome shotgun (WGS) entry which is preliminary data.</text>
</comment>
<feature type="domain" description="Peptidase M48" evidence="8">
    <location>
        <begin position="114"/>
        <end position="197"/>
    </location>
</feature>
<feature type="transmembrane region" description="Helical" evidence="7">
    <location>
        <begin position="283"/>
        <end position="304"/>
    </location>
</feature>
<evidence type="ECO:0000256" key="1">
    <source>
        <dbReference type="ARBA" id="ARBA00022670"/>
    </source>
</evidence>
<dbReference type="InterPro" id="IPR052173">
    <property type="entry name" value="Beta-lactam_resp_regulator"/>
</dbReference>
<keyword evidence="2" id="KW-0479">Metal-binding</keyword>
<dbReference type="GO" id="GO:0004222">
    <property type="term" value="F:metalloendopeptidase activity"/>
    <property type="evidence" value="ECO:0007669"/>
    <property type="project" value="InterPro"/>
</dbReference>
<organism evidence="9 10">
    <name type="scientific">Streptomyces malaysiensis</name>
    <dbReference type="NCBI Taxonomy" id="92644"/>
    <lineage>
        <taxon>Bacteria</taxon>
        <taxon>Bacillati</taxon>
        <taxon>Actinomycetota</taxon>
        <taxon>Actinomycetes</taxon>
        <taxon>Kitasatosporales</taxon>
        <taxon>Streptomycetaceae</taxon>
        <taxon>Streptomyces</taxon>
        <taxon>Streptomyces violaceusniger group</taxon>
    </lineage>
</organism>
<evidence type="ECO:0000313" key="10">
    <source>
        <dbReference type="Proteomes" id="UP000536624"/>
    </source>
</evidence>
<dbReference type="CDD" id="cd07326">
    <property type="entry name" value="M56_BlaR1_MecR1_like"/>
    <property type="match status" value="1"/>
</dbReference>
<dbReference type="Gene3D" id="3.30.2010.10">
    <property type="entry name" value="Metalloproteases ('zincins'), catalytic domain"/>
    <property type="match status" value="1"/>
</dbReference>
<keyword evidence="3 6" id="KW-0378">Hydrolase</keyword>
<name>A0A7X6B1I1_STRMQ</name>
<keyword evidence="4 6" id="KW-0862">Zinc</keyword>
<comment type="cofactor">
    <cofactor evidence="6">
        <name>Zn(2+)</name>
        <dbReference type="ChEBI" id="CHEBI:29105"/>
    </cofactor>
    <text evidence="6">Binds 1 zinc ion per subunit.</text>
</comment>
<evidence type="ECO:0000313" key="9">
    <source>
        <dbReference type="EMBL" id="NIY70554.1"/>
    </source>
</evidence>
<dbReference type="PANTHER" id="PTHR34978">
    <property type="entry name" value="POSSIBLE SENSOR-TRANSDUCER PROTEIN BLAR"/>
    <property type="match status" value="1"/>
</dbReference>
<accession>A0A7X6B1I1</accession>